<dbReference type="Proteomes" id="UP001408356">
    <property type="component" value="Unassembled WGS sequence"/>
</dbReference>
<accession>A0ABR2UKD7</accession>
<sequence>MGEKLCPIQLTGTPVAGPRGLPEIPTPPFTMSENCRHPQDGCRTNANTQQGVAEGPTSSMQQYYIYAPSPRWITSPDEFRLPEDVIRLSQLFASGSREKELWNSAQSDGMAFASANTSMWSLTVGRANAFLGKKQLADAFSLLNESFERLSLCVRDPDPSLLVFMYLSILALPAEVGQQVLGYAAKLSFLALPSCHPMRLAWWRMRQVPYAQARRHTWLVLFSYLDAIEKHFSHLSWDMAVSQELLRNQIDQLGLFQFEAIENSQRHMIRRLQKAGYTLMVHLSRLCFAAACHRQGRNVQAHAILNDFDDGDAGGAERSDGSIEDRYLELAMAVYQEARAQPDTRDVVLKYMWICWGLYNPARYHHLHQTGKLDAYLEDISLKPI</sequence>
<evidence type="ECO:0000313" key="1">
    <source>
        <dbReference type="EMBL" id="KAK9415099.1"/>
    </source>
</evidence>
<evidence type="ECO:0000313" key="2">
    <source>
        <dbReference type="Proteomes" id="UP001408356"/>
    </source>
</evidence>
<gene>
    <name evidence="1" type="ORF">SUNI508_01947</name>
</gene>
<protein>
    <submittedName>
        <fullName evidence="1">Uncharacterized protein</fullName>
    </submittedName>
</protein>
<reference evidence="1 2" key="1">
    <citation type="journal article" date="2024" name="J. Plant Pathol.">
        <title>Sequence and assembly of the genome of Seiridium unicorne, isolate CBS 538.82, causal agent of cypress canker disease.</title>
        <authorList>
            <person name="Scali E."/>
            <person name="Rocca G.D."/>
            <person name="Danti R."/>
            <person name="Garbelotto M."/>
            <person name="Barberini S."/>
            <person name="Baroncelli R."/>
            <person name="Emiliani G."/>
        </authorList>
    </citation>
    <scope>NUCLEOTIDE SEQUENCE [LARGE SCALE GENOMIC DNA]</scope>
    <source>
        <strain evidence="1 2">BM-138-508</strain>
    </source>
</reference>
<keyword evidence="2" id="KW-1185">Reference proteome</keyword>
<proteinExistence type="predicted"/>
<comment type="caution">
    <text evidence="1">The sequence shown here is derived from an EMBL/GenBank/DDBJ whole genome shotgun (WGS) entry which is preliminary data.</text>
</comment>
<name>A0ABR2UKD7_9PEZI</name>
<organism evidence="1 2">
    <name type="scientific">Seiridium unicorne</name>
    <dbReference type="NCBI Taxonomy" id="138068"/>
    <lineage>
        <taxon>Eukaryota</taxon>
        <taxon>Fungi</taxon>
        <taxon>Dikarya</taxon>
        <taxon>Ascomycota</taxon>
        <taxon>Pezizomycotina</taxon>
        <taxon>Sordariomycetes</taxon>
        <taxon>Xylariomycetidae</taxon>
        <taxon>Amphisphaeriales</taxon>
        <taxon>Sporocadaceae</taxon>
        <taxon>Seiridium</taxon>
    </lineage>
</organism>
<dbReference type="EMBL" id="JARVKF010000418">
    <property type="protein sequence ID" value="KAK9415099.1"/>
    <property type="molecule type" value="Genomic_DNA"/>
</dbReference>